<dbReference type="InterPro" id="IPR019239">
    <property type="entry name" value="VapB_antitoxin"/>
</dbReference>
<proteinExistence type="predicted"/>
<protein>
    <submittedName>
        <fullName evidence="1">Type II toxin-antitoxin system VapB family antitoxin</fullName>
    </submittedName>
</protein>
<evidence type="ECO:0000313" key="2">
    <source>
        <dbReference type="Proteomes" id="UP001164439"/>
    </source>
</evidence>
<dbReference type="Proteomes" id="UP001164439">
    <property type="component" value="Chromosome"/>
</dbReference>
<accession>A0ABY7KAK9</accession>
<sequence length="85" mass="9228">MSRTVIDLDDEALADAARHLGTTTKKDTVNAALREVADRRKRAAAVERMRHMVAEGEIDFSIIEEPADAARADSASPRDGKHDAA</sequence>
<dbReference type="RefSeq" id="WP_269659200.1">
    <property type="nucleotide sequence ID" value="NZ_CP114413.1"/>
</dbReference>
<organism evidence="1 2">
    <name type="scientific">Streptomyces cinnabarinus</name>
    <dbReference type="NCBI Taxonomy" id="67287"/>
    <lineage>
        <taxon>Bacteria</taxon>
        <taxon>Bacillati</taxon>
        <taxon>Actinomycetota</taxon>
        <taxon>Actinomycetes</taxon>
        <taxon>Kitasatosporales</taxon>
        <taxon>Streptomycetaceae</taxon>
        <taxon>Streptomyces</taxon>
    </lineage>
</organism>
<gene>
    <name evidence="1" type="ORF">STRCI_002739</name>
</gene>
<dbReference type="Pfam" id="PF09957">
    <property type="entry name" value="VapB_antitoxin"/>
    <property type="match status" value="1"/>
</dbReference>
<evidence type="ECO:0000313" key="1">
    <source>
        <dbReference type="EMBL" id="WAZ21556.1"/>
    </source>
</evidence>
<dbReference type="EMBL" id="CP114413">
    <property type="protein sequence ID" value="WAZ21556.1"/>
    <property type="molecule type" value="Genomic_DNA"/>
</dbReference>
<reference evidence="1" key="1">
    <citation type="submission" date="2022-12" db="EMBL/GenBank/DDBJ databases">
        <authorList>
            <person name="Ruckert C."/>
            <person name="Busche T."/>
            <person name="Kalinowski J."/>
            <person name="Wittmann C."/>
        </authorList>
    </citation>
    <scope>NUCLEOTIDE SEQUENCE</scope>
    <source>
        <strain evidence="1">DSM 40467</strain>
    </source>
</reference>
<name>A0ABY7KAK9_9ACTN</name>
<keyword evidence="2" id="KW-1185">Reference proteome</keyword>